<keyword evidence="3" id="KW-1185">Reference proteome</keyword>
<comment type="caution">
    <text evidence="2">The sequence shown here is derived from an EMBL/GenBank/DDBJ whole genome shotgun (WGS) entry which is preliminary data.</text>
</comment>
<dbReference type="InterPro" id="IPR000299">
    <property type="entry name" value="FERM_domain"/>
</dbReference>
<accession>A0A4Z2ID87</accession>
<sequence length="120" mass="13853">MLKKKQDEGVVLLDQVCDHLGLQERQLFSLQIRESSSAITSVAANTHSPRWLEPEKPLKKQIKEYDSSCLILTRCSMNRQAEMGDHCPARLPGYLSKRHFIPEQDEDFLSKVEDLHPQHK</sequence>
<dbReference type="SUPFAM" id="SSF47031">
    <property type="entry name" value="Second domain of FERM"/>
    <property type="match status" value="1"/>
</dbReference>
<dbReference type="GO" id="GO:0004725">
    <property type="term" value="F:protein tyrosine phosphatase activity"/>
    <property type="evidence" value="ECO:0007669"/>
    <property type="project" value="TreeGrafter"/>
</dbReference>
<dbReference type="PROSITE" id="PS50057">
    <property type="entry name" value="FERM_3"/>
    <property type="match status" value="1"/>
</dbReference>
<evidence type="ECO:0000313" key="2">
    <source>
        <dbReference type="EMBL" id="TNN75691.1"/>
    </source>
</evidence>
<gene>
    <name evidence="2" type="primary">PTPN3</name>
    <name evidence="2" type="ORF">EYF80_014054</name>
</gene>
<evidence type="ECO:0000313" key="3">
    <source>
        <dbReference type="Proteomes" id="UP000314294"/>
    </source>
</evidence>
<keyword evidence="2" id="KW-0675">Receptor</keyword>
<dbReference type="PANTHER" id="PTHR45706">
    <property type="entry name" value="TYROSINE-PROTEIN PHOSPHATASE"/>
    <property type="match status" value="1"/>
</dbReference>
<dbReference type="InterPro" id="IPR035963">
    <property type="entry name" value="FERM_2"/>
</dbReference>
<dbReference type="AlphaFoldDB" id="A0A4Z2ID87"/>
<dbReference type="SUPFAM" id="SSF54236">
    <property type="entry name" value="Ubiquitin-like"/>
    <property type="match status" value="1"/>
</dbReference>
<dbReference type="Gene3D" id="3.10.20.90">
    <property type="entry name" value="Phosphatidylinositol 3-kinase Catalytic Subunit, Chain A, domain 1"/>
    <property type="match status" value="1"/>
</dbReference>
<dbReference type="Pfam" id="PF09379">
    <property type="entry name" value="FERM_N"/>
    <property type="match status" value="1"/>
</dbReference>
<dbReference type="InterPro" id="IPR029071">
    <property type="entry name" value="Ubiquitin-like_domsf"/>
</dbReference>
<dbReference type="OrthoDB" id="5854685at2759"/>
<feature type="domain" description="FERM" evidence="1">
    <location>
        <begin position="1"/>
        <end position="120"/>
    </location>
</feature>
<dbReference type="Proteomes" id="UP000314294">
    <property type="component" value="Unassembled WGS sequence"/>
</dbReference>
<dbReference type="InterPro" id="IPR018979">
    <property type="entry name" value="FERM_N"/>
</dbReference>
<reference evidence="2 3" key="1">
    <citation type="submission" date="2019-03" db="EMBL/GenBank/DDBJ databases">
        <title>First draft genome of Liparis tanakae, snailfish: a comprehensive survey of snailfish specific genes.</title>
        <authorList>
            <person name="Kim W."/>
            <person name="Song I."/>
            <person name="Jeong J.-H."/>
            <person name="Kim D."/>
            <person name="Kim S."/>
            <person name="Ryu S."/>
            <person name="Song J.Y."/>
            <person name="Lee S.K."/>
        </authorList>
    </citation>
    <scope>NUCLEOTIDE SEQUENCE [LARGE SCALE GENOMIC DNA]</scope>
    <source>
        <tissue evidence="2">Muscle</tissue>
    </source>
</reference>
<organism evidence="2 3">
    <name type="scientific">Liparis tanakae</name>
    <name type="common">Tanaka's snailfish</name>
    <dbReference type="NCBI Taxonomy" id="230148"/>
    <lineage>
        <taxon>Eukaryota</taxon>
        <taxon>Metazoa</taxon>
        <taxon>Chordata</taxon>
        <taxon>Craniata</taxon>
        <taxon>Vertebrata</taxon>
        <taxon>Euteleostomi</taxon>
        <taxon>Actinopterygii</taxon>
        <taxon>Neopterygii</taxon>
        <taxon>Teleostei</taxon>
        <taxon>Neoteleostei</taxon>
        <taxon>Acanthomorphata</taxon>
        <taxon>Eupercaria</taxon>
        <taxon>Perciformes</taxon>
        <taxon>Cottioidei</taxon>
        <taxon>Cottales</taxon>
        <taxon>Liparidae</taxon>
        <taxon>Liparis</taxon>
    </lineage>
</organism>
<dbReference type="PANTHER" id="PTHR45706:SF5">
    <property type="entry name" value="TYROSINE-PROTEIN PHOSPHATASE NON-RECEPTOR TYPE 3"/>
    <property type="match status" value="1"/>
</dbReference>
<dbReference type="EMBL" id="SRLO01000100">
    <property type="protein sequence ID" value="TNN75691.1"/>
    <property type="molecule type" value="Genomic_DNA"/>
</dbReference>
<evidence type="ECO:0000259" key="1">
    <source>
        <dbReference type="PROSITE" id="PS50057"/>
    </source>
</evidence>
<proteinExistence type="predicted"/>
<protein>
    <submittedName>
        <fullName evidence="2">Tyrosine-protein phosphatase non-receptor type 3</fullName>
    </submittedName>
</protein>
<dbReference type="GO" id="GO:0005737">
    <property type="term" value="C:cytoplasm"/>
    <property type="evidence" value="ECO:0007669"/>
    <property type="project" value="TreeGrafter"/>
</dbReference>
<dbReference type="GO" id="GO:0009898">
    <property type="term" value="C:cytoplasmic side of plasma membrane"/>
    <property type="evidence" value="ECO:0007669"/>
    <property type="project" value="TreeGrafter"/>
</dbReference>
<name>A0A4Z2ID87_9TELE</name>